<evidence type="ECO:0000256" key="2">
    <source>
        <dbReference type="ARBA" id="ARBA00010790"/>
    </source>
</evidence>
<dbReference type="InterPro" id="IPR000172">
    <property type="entry name" value="GMC_OxRdtase_N"/>
</dbReference>
<name>A0ABV2QCA7_9BURK</name>
<dbReference type="EC" id="1.1.3.47" evidence="8"/>
<dbReference type="InterPro" id="IPR012132">
    <property type="entry name" value="GMC_OxRdtase"/>
</dbReference>
<proteinExistence type="inferred from homology"/>
<feature type="domain" description="Glucose-methanol-choline oxidoreductase N-terminal" evidence="6">
    <location>
        <begin position="94"/>
        <end position="117"/>
    </location>
</feature>
<comment type="similarity">
    <text evidence="2 5">Belongs to the GMC oxidoreductase family.</text>
</comment>
<evidence type="ECO:0000256" key="4">
    <source>
        <dbReference type="ARBA" id="ARBA00022827"/>
    </source>
</evidence>
<dbReference type="Gene3D" id="3.50.50.60">
    <property type="entry name" value="FAD/NAD(P)-binding domain"/>
    <property type="match status" value="2"/>
</dbReference>
<dbReference type="Gene3D" id="3.30.410.40">
    <property type="match status" value="1"/>
</dbReference>
<dbReference type="PANTHER" id="PTHR11552:SF147">
    <property type="entry name" value="CHOLINE DEHYDROGENASE, MITOCHONDRIAL"/>
    <property type="match status" value="1"/>
</dbReference>
<dbReference type="SUPFAM" id="SSF51905">
    <property type="entry name" value="FAD/NAD(P)-binding domain"/>
    <property type="match status" value="1"/>
</dbReference>
<dbReference type="Pfam" id="PF00732">
    <property type="entry name" value="GMC_oxred_N"/>
    <property type="match status" value="1"/>
</dbReference>
<reference evidence="8 9" key="1">
    <citation type="submission" date="2024-06" db="EMBL/GenBank/DDBJ databases">
        <title>Sorghum-associated microbial communities from plants grown in Nebraska, USA.</title>
        <authorList>
            <person name="Schachtman D."/>
        </authorList>
    </citation>
    <scope>NUCLEOTIDE SEQUENCE [LARGE SCALE GENOMIC DNA]</scope>
    <source>
        <strain evidence="8 9">2709</strain>
    </source>
</reference>
<dbReference type="InterPro" id="IPR036188">
    <property type="entry name" value="FAD/NAD-bd_sf"/>
</dbReference>
<keyword evidence="3 5" id="KW-0285">Flavoprotein</keyword>
<dbReference type="RefSeq" id="WP_354446106.1">
    <property type="nucleotide sequence ID" value="NZ_JBEPSH010000007.1"/>
</dbReference>
<evidence type="ECO:0000259" key="6">
    <source>
        <dbReference type="PROSITE" id="PS00623"/>
    </source>
</evidence>
<evidence type="ECO:0000313" key="9">
    <source>
        <dbReference type="Proteomes" id="UP001549320"/>
    </source>
</evidence>
<keyword evidence="4 5" id="KW-0274">FAD</keyword>
<keyword evidence="8" id="KW-0560">Oxidoreductase</keyword>
<dbReference type="PROSITE" id="PS00623">
    <property type="entry name" value="GMC_OXRED_1"/>
    <property type="match status" value="1"/>
</dbReference>
<comment type="cofactor">
    <cofactor evidence="1">
        <name>FAD</name>
        <dbReference type="ChEBI" id="CHEBI:57692"/>
    </cofactor>
</comment>
<protein>
    <submittedName>
        <fullName evidence="8">5-(Hydroxymethyl)furfural/furfural oxidase</fullName>
        <ecNumber evidence="8">1.1.3.-</ecNumber>
        <ecNumber evidence="8">1.1.3.47</ecNumber>
    </submittedName>
</protein>
<sequence>MNAAPSVGIADGATFDVVIVGGGSAGCVLASRLSEDPSTSVLLIEAGEDMPPGQVDPDILSSFPLATFRGDRWLWPGLRVRPAAGRASVPYEQGRVLGGGSTVNAQAANRGLPRDYDDWCASGLVGWGWDDVLPYFRKLERDLDFGGPLHGDAGPVPVRRIPPAQWNGFSLALRKAYLNAGFEELHDQNGEFGDGFFSPAISNEDDHRVTAAMAYLDANVRRRKNLQILTGHRVDRIAFDDRVATSVQVSFEARPVFSVRGRRFVLTAGALHTPALLLRSGVGPAEELLPLGAQMVANVPAIGRRLQDHPGIALCQYLPRGLRAPAPPVRASLLGLRYSSGFDAGEDSDMYVASSGRAAWHAMGARLATYFLWCNRPYARGQVRLASMDPNVAPEVDLNLLGDERDAMRMADGVHRLAGIAQSMPFAHLEGAMPLALSPRAKALSRITPSNAALARVAATVVDAAGRLRPLLLRHAVNGGWSIRELLTCSETMQKFLRAQTFSMWHVSGTCKMGHPDSPDTVADAHGKVVALANVWVADASVIPTLPSANTNLPVLMVAEKISDGLRKMATS</sequence>
<dbReference type="PANTHER" id="PTHR11552">
    <property type="entry name" value="GLUCOSE-METHANOL-CHOLINE GMC OXIDOREDUCTASE"/>
    <property type="match status" value="1"/>
</dbReference>
<evidence type="ECO:0000259" key="7">
    <source>
        <dbReference type="PROSITE" id="PS00624"/>
    </source>
</evidence>
<dbReference type="EC" id="1.1.3.-" evidence="8"/>
<dbReference type="SUPFAM" id="SSF54373">
    <property type="entry name" value="FAD-linked reductases, C-terminal domain"/>
    <property type="match status" value="1"/>
</dbReference>
<gene>
    <name evidence="8" type="ORF">ABIE13_003792</name>
</gene>
<evidence type="ECO:0000256" key="5">
    <source>
        <dbReference type="RuleBase" id="RU003968"/>
    </source>
</evidence>
<evidence type="ECO:0000256" key="1">
    <source>
        <dbReference type="ARBA" id="ARBA00001974"/>
    </source>
</evidence>
<evidence type="ECO:0000313" key="8">
    <source>
        <dbReference type="EMBL" id="MET4578676.1"/>
    </source>
</evidence>
<keyword evidence="9" id="KW-1185">Reference proteome</keyword>
<dbReference type="PIRSF" id="PIRSF000137">
    <property type="entry name" value="Alcohol_oxidase"/>
    <property type="match status" value="1"/>
</dbReference>
<evidence type="ECO:0000256" key="3">
    <source>
        <dbReference type="ARBA" id="ARBA00022630"/>
    </source>
</evidence>
<organism evidence="8 9">
    <name type="scientific">Ottowia thiooxydans</name>
    <dbReference type="NCBI Taxonomy" id="219182"/>
    <lineage>
        <taxon>Bacteria</taxon>
        <taxon>Pseudomonadati</taxon>
        <taxon>Pseudomonadota</taxon>
        <taxon>Betaproteobacteria</taxon>
        <taxon>Burkholderiales</taxon>
        <taxon>Comamonadaceae</taxon>
        <taxon>Ottowia</taxon>
    </lineage>
</organism>
<dbReference type="EMBL" id="JBEPSH010000007">
    <property type="protein sequence ID" value="MET4578676.1"/>
    <property type="molecule type" value="Genomic_DNA"/>
</dbReference>
<feature type="domain" description="Glucose-methanol-choline oxidoreductase N-terminal" evidence="7">
    <location>
        <begin position="269"/>
        <end position="283"/>
    </location>
</feature>
<dbReference type="GO" id="GO:0016491">
    <property type="term" value="F:oxidoreductase activity"/>
    <property type="evidence" value="ECO:0007669"/>
    <property type="project" value="UniProtKB-KW"/>
</dbReference>
<dbReference type="Proteomes" id="UP001549320">
    <property type="component" value="Unassembled WGS sequence"/>
</dbReference>
<dbReference type="PROSITE" id="PS00624">
    <property type="entry name" value="GMC_OXRED_2"/>
    <property type="match status" value="1"/>
</dbReference>
<comment type="caution">
    <text evidence="8">The sequence shown here is derived from an EMBL/GenBank/DDBJ whole genome shotgun (WGS) entry which is preliminary data.</text>
</comment>
<dbReference type="InterPro" id="IPR007867">
    <property type="entry name" value="GMC_OxRtase_C"/>
</dbReference>
<accession>A0ABV2QCA7</accession>
<dbReference type="Pfam" id="PF05199">
    <property type="entry name" value="GMC_oxred_C"/>
    <property type="match status" value="1"/>
</dbReference>